<accession>A0A1B8P6F5</accession>
<dbReference type="AlphaFoldDB" id="A0A1B8P6F5"/>
<dbReference type="InterPro" id="IPR050277">
    <property type="entry name" value="Sodium:Solute_Symporter"/>
</dbReference>
<dbReference type="PANTHER" id="PTHR48086:SF10">
    <property type="entry name" value="AGR155CP"/>
    <property type="match status" value="1"/>
</dbReference>
<keyword evidence="7 8" id="KW-0472">Membrane</keyword>
<dbReference type="InterPro" id="IPR038377">
    <property type="entry name" value="Na/Glc_symporter_sf"/>
</dbReference>
<dbReference type="GO" id="GO:0005886">
    <property type="term" value="C:plasma membrane"/>
    <property type="evidence" value="ECO:0007669"/>
    <property type="project" value="TreeGrafter"/>
</dbReference>
<dbReference type="InterPro" id="IPR001734">
    <property type="entry name" value="Na/solute_symporter"/>
</dbReference>
<evidence type="ECO:0000256" key="4">
    <source>
        <dbReference type="ARBA" id="ARBA00022692"/>
    </source>
</evidence>
<evidence type="ECO:0000256" key="6">
    <source>
        <dbReference type="ARBA" id="ARBA00022989"/>
    </source>
</evidence>
<evidence type="ECO:0000256" key="8">
    <source>
        <dbReference type="SAM" id="Phobius"/>
    </source>
</evidence>
<feature type="transmembrane region" description="Helical" evidence="8">
    <location>
        <begin position="41"/>
        <end position="60"/>
    </location>
</feature>
<dbReference type="PATRIC" id="fig|2746.7.peg.2252"/>
<evidence type="ECO:0000256" key="5">
    <source>
        <dbReference type="ARBA" id="ARBA00022847"/>
    </source>
</evidence>
<feature type="transmembrane region" description="Helical" evidence="8">
    <location>
        <begin position="72"/>
        <end position="91"/>
    </location>
</feature>
<evidence type="ECO:0000313" key="10">
    <source>
        <dbReference type="Proteomes" id="UP000092504"/>
    </source>
</evidence>
<name>A0A1B8P6F5_HALEL</name>
<keyword evidence="6 8" id="KW-1133">Transmembrane helix</keyword>
<dbReference type="GO" id="GO:0015606">
    <property type="term" value="F:spermidine transmembrane transporter activity"/>
    <property type="evidence" value="ECO:0007669"/>
    <property type="project" value="TreeGrafter"/>
</dbReference>
<evidence type="ECO:0000256" key="7">
    <source>
        <dbReference type="ARBA" id="ARBA00023136"/>
    </source>
</evidence>
<evidence type="ECO:0000256" key="2">
    <source>
        <dbReference type="ARBA" id="ARBA00006434"/>
    </source>
</evidence>
<dbReference type="Proteomes" id="UP000092504">
    <property type="component" value="Unassembled WGS sequence"/>
</dbReference>
<keyword evidence="4 8" id="KW-0812">Transmembrane</keyword>
<feature type="transmembrane region" description="Helical" evidence="8">
    <location>
        <begin position="126"/>
        <end position="147"/>
    </location>
</feature>
<dbReference type="EMBL" id="MAJD01000001">
    <property type="protein sequence ID" value="OBX37818.1"/>
    <property type="molecule type" value="Genomic_DNA"/>
</dbReference>
<dbReference type="PANTHER" id="PTHR48086">
    <property type="entry name" value="SODIUM/PROLINE SYMPORTER-RELATED"/>
    <property type="match status" value="1"/>
</dbReference>
<organism evidence="9 10">
    <name type="scientific">Halomonas elongata</name>
    <dbReference type="NCBI Taxonomy" id="2746"/>
    <lineage>
        <taxon>Bacteria</taxon>
        <taxon>Pseudomonadati</taxon>
        <taxon>Pseudomonadota</taxon>
        <taxon>Gammaproteobacteria</taxon>
        <taxon>Oceanospirillales</taxon>
        <taxon>Halomonadaceae</taxon>
        <taxon>Halomonas</taxon>
    </lineage>
</organism>
<evidence type="ECO:0000256" key="1">
    <source>
        <dbReference type="ARBA" id="ARBA00004141"/>
    </source>
</evidence>
<comment type="caution">
    <text evidence="9">The sequence shown here is derived from an EMBL/GenBank/DDBJ whole genome shotgun (WGS) entry which is preliminary data.</text>
</comment>
<feature type="transmembrane region" description="Helical" evidence="8">
    <location>
        <begin position="154"/>
        <end position="176"/>
    </location>
</feature>
<evidence type="ECO:0000313" key="9">
    <source>
        <dbReference type="EMBL" id="OBX37818.1"/>
    </source>
</evidence>
<keyword evidence="5" id="KW-0769">Symport</keyword>
<evidence type="ECO:0000256" key="3">
    <source>
        <dbReference type="ARBA" id="ARBA00022448"/>
    </source>
</evidence>
<dbReference type="Gene3D" id="1.20.1730.10">
    <property type="entry name" value="Sodium/glucose cotransporter"/>
    <property type="match status" value="1"/>
</dbReference>
<dbReference type="GO" id="GO:0015293">
    <property type="term" value="F:symporter activity"/>
    <property type="evidence" value="ECO:0007669"/>
    <property type="project" value="UniProtKB-KW"/>
</dbReference>
<comment type="subcellular location">
    <subcellularLocation>
        <location evidence="1">Membrane</location>
        <topology evidence="1">Multi-pass membrane protein</topology>
    </subcellularLocation>
</comment>
<gene>
    <name evidence="9" type="ORF">A8U91_02196</name>
</gene>
<protein>
    <submittedName>
        <fullName evidence="9">Uncharacterized protein</fullName>
    </submittedName>
</protein>
<dbReference type="PROSITE" id="PS50283">
    <property type="entry name" value="NA_SOLUT_SYMP_3"/>
    <property type="match status" value="1"/>
</dbReference>
<proteinExistence type="inferred from homology"/>
<sequence length="215" mass="23241">MPYLTSAVLGAALLCFAYLGLRARRADGPLDDYVTARNSQSARSLGVSFLASGMGAWILFAPPEIGAMVGPLALVGYALGSALPFIVLSLYGPVIRRYLPEGRSIGEFAEACYGQGVRRWVTLVSILYMACFLAAELTAIGAIASLLSEVPAGLVVMGVAVVTLVYTAVADCVPAWPRIAGRAGCCWRFWCWWPAWWSGSCRPCRKTRQCRPRLR</sequence>
<reference evidence="9 10" key="1">
    <citation type="submission" date="2016-06" db="EMBL/GenBank/DDBJ databases">
        <title>Genome sequence of halotolerant plant growth promoting strain of Halomonas elongata HEK1 isolated from salterns of Rann of Kutch, Gujarat, India.</title>
        <authorList>
            <person name="Gaba S."/>
            <person name="Singh R.N."/>
            <person name="Abrol S."/>
            <person name="Kaushik R."/>
            <person name="Saxena A.K."/>
        </authorList>
    </citation>
    <scope>NUCLEOTIDE SEQUENCE [LARGE SCALE GENOMIC DNA]</scope>
    <source>
        <strain evidence="9 10">HEK1</strain>
    </source>
</reference>
<keyword evidence="3" id="KW-0813">Transport</keyword>
<comment type="similarity">
    <text evidence="2">Belongs to the sodium:solute symporter (SSF) (TC 2.A.21) family.</text>
</comment>